<dbReference type="InterPro" id="IPR003439">
    <property type="entry name" value="ABC_transporter-like_ATP-bd"/>
</dbReference>
<evidence type="ECO:0000256" key="4">
    <source>
        <dbReference type="ARBA" id="ARBA00022840"/>
    </source>
</evidence>
<feature type="domain" description="ABC transporter" evidence="5">
    <location>
        <begin position="4"/>
        <end position="232"/>
    </location>
</feature>
<dbReference type="CDD" id="cd03230">
    <property type="entry name" value="ABC_DR_subfamily_A"/>
    <property type="match status" value="1"/>
</dbReference>
<dbReference type="SUPFAM" id="SSF52540">
    <property type="entry name" value="P-loop containing nucleoside triphosphate hydrolases"/>
    <property type="match status" value="1"/>
</dbReference>
<dbReference type="GO" id="GO:0016887">
    <property type="term" value="F:ATP hydrolysis activity"/>
    <property type="evidence" value="ECO:0007669"/>
    <property type="project" value="InterPro"/>
</dbReference>
<evidence type="ECO:0000256" key="1">
    <source>
        <dbReference type="ARBA" id="ARBA00005417"/>
    </source>
</evidence>
<sequence>MSAVVLQNVSKRFGSFLAINEVSFSIEKGESFALIGPNGAGKTTTLRIVCGLVKPSSGLVKVFGEDPSNSRIRSQISILPEDAGVYEKLTAWESIYYYALLRGLDKSSAEQKAEELIRVLDLQQKRNEYGVKLSKGLKRKVLIGMCLVNDPKLLVLDEPTDGLDVRSARNVRELLKALVSEGKTLIVSSHNMLEIQDVAQKIAIINKGKLVAEGEPDRLLANYGARSLEELFLGLTEEGVT</sequence>
<evidence type="ECO:0000256" key="2">
    <source>
        <dbReference type="ARBA" id="ARBA00022448"/>
    </source>
</evidence>
<evidence type="ECO:0000259" key="5">
    <source>
        <dbReference type="PROSITE" id="PS50893"/>
    </source>
</evidence>
<evidence type="ECO:0000256" key="3">
    <source>
        <dbReference type="ARBA" id="ARBA00022741"/>
    </source>
</evidence>
<dbReference type="SMART" id="SM00382">
    <property type="entry name" value="AAA"/>
    <property type="match status" value="1"/>
</dbReference>
<organism evidence="6 7">
    <name type="scientific">Candidatus Marsarchaeota G1 archaeon BE_D</name>
    <dbReference type="NCBI Taxonomy" id="1978156"/>
    <lineage>
        <taxon>Archaea</taxon>
        <taxon>Candidatus Marsarchaeota</taxon>
        <taxon>Candidatus Marsarchaeota group 1</taxon>
    </lineage>
</organism>
<dbReference type="PANTHER" id="PTHR42711:SF5">
    <property type="entry name" value="ABC TRANSPORTER ATP-BINDING PROTEIN NATA"/>
    <property type="match status" value="1"/>
</dbReference>
<dbReference type="InterPro" id="IPR003593">
    <property type="entry name" value="AAA+_ATPase"/>
</dbReference>
<keyword evidence="3" id="KW-0547">Nucleotide-binding</keyword>
<dbReference type="InterPro" id="IPR027417">
    <property type="entry name" value="P-loop_NTPase"/>
</dbReference>
<dbReference type="EMBL" id="NEXD01000008">
    <property type="protein sequence ID" value="PSN86335.1"/>
    <property type="molecule type" value="Genomic_DNA"/>
</dbReference>
<comment type="similarity">
    <text evidence="1">Belongs to the ABC transporter superfamily.</text>
</comment>
<evidence type="ECO:0000313" key="6">
    <source>
        <dbReference type="EMBL" id="PSN86335.1"/>
    </source>
</evidence>
<evidence type="ECO:0000313" key="7">
    <source>
        <dbReference type="Proteomes" id="UP000240569"/>
    </source>
</evidence>
<proteinExistence type="inferred from homology"/>
<reference evidence="6 7" key="1">
    <citation type="submission" date="2017-04" db="EMBL/GenBank/DDBJ databases">
        <title>Novel microbial lineages endemic to geothermal iron-oxide mats fill important gaps in the evolutionary history of Archaea.</title>
        <authorList>
            <person name="Jay Z.J."/>
            <person name="Beam J.P."/>
            <person name="Dlakic M."/>
            <person name="Rusch D.B."/>
            <person name="Kozubal M.A."/>
            <person name="Inskeep W.P."/>
        </authorList>
    </citation>
    <scope>NUCLEOTIDE SEQUENCE [LARGE SCALE GENOMIC DNA]</scope>
    <source>
        <strain evidence="6">BE_D</strain>
    </source>
</reference>
<keyword evidence="4" id="KW-0067">ATP-binding</keyword>
<dbReference type="Gene3D" id="3.40.50.300">
    <property type="entry name" value="P-loop containing nucleotide triphosphate hydrolases"/>
    <property type="match status" value="1"/>
</dbReference>
<name>A0A2R6AIY3_9ARCH</name>
<dbReference type="PANTHER" id="PTHR42711">
    <property type="entry name" value="ABC TRANSPORTER ATP-BINDING PROTEIN"/>
    <property type="match status" value="1"/>
</dbReference>
<dbReference type="Proteomes" id="UP000240569">
    <property type="component" value="Unassembled WGS sequence"/>
</dbReference>
<protein>
    <recommendedName>
        <fullName evidence="5">ABC transporter domain-containing protein</fullName>
    </recommendedName>
</protein>
<dbReference type="InterPro" id="IPR050763">
    <property type="entry name" value="ABC_transporter_ATP-binding"/>
</dbReference>
<gene>
    <name evidence="6" type="ORF">B9Q02_02800</name>
</gene>
<keyword evidence="2" id="KW-0813">Transport</keyword>
<dbReference type="PROSITE" id="PS50893">
    <property type="entry name" value="ABC_TRANSPORTER_2"/>
    <property type="match status" value="1"/>
</dbReference>
<dbReference type="Pfam" id="PF00005">
    <property type="entry name" value="ABC_tran"/>
    <property type="match status" value="1"/>
</dbReference>
<comment type="caution">
    <text evidence="6">The sequence shown here is derived from an EMBL/GenBank/DDBJ whole genome shotgun (WGS) entry which is preliminary data.</text>
</comment>
<accession>A0A2R6AIY3</accession>
<dbReference type="AlphaFoldDB" id="A0A2R6AIY3"/>
<dbReference type="GO" id="GO:0005524">
    <property type="term" value="F:ATP binding"/>
    <property type="evidence" value="ECO:0007669"/>
    <property type="project" value="UniProtKB-KW"/>
</dbReference>